<reference evidence="2 3" key="1">
    <citation type="journal article" date="2016" name="Mol. Biol. Evol.">
        <title>Comparative Genomics of Early-Diverging Mushroom-Forming Fungi Provides Insights into the Origins of Lignocellulose Decay Capabilities.</title>
        <authorList>
            <person name="Nagy L.G."/>
            <person name="Riley R."/>
            <person name="Tritt A."/>
            <person name="Adam C."/>
            <person name="Daum C."/>
            <person name="Floudas D."/>
            <person name="Sun H."/>
            <person name="Yadav J.S."/>
            <person name="Pangilinan J."/>
            <person name="Larsson K.H."/>
            <person name="Matsuura K."/>
            <person name="Barry K."/>
            <person name="Labutti K."/>
            <person name="Kuo R."/>
            <person name="Ohm R.A."/>
            <person name="Bhattacharya S.S."/>
            <person name="Shirouzu T."/>
            <person name="Yoshinaga Y."/>
            <person name="Martin F.M."/>
            <person name="Grigoriev I.V."/>
            <person name="Hibbett D.S."/>
        </authorList>
    </citation>
    <scope>NUCLEOTIDE SEQUENCE [LARGE SCALE GENOMIC DNA]</scope>
    <source>
        <strain evidence="2 3">HHB12029</strain>
    </source>
</reference>
<dbReference type="OrthoDB" id="10678769at2759"/>
<feature type="region of interest" description="Disordered" evidence="1">
    <location>
        <begin position="1"/>
        <end position="20"/>
    </location>
</feature>
<dbReference type="InParanoid" id="A0A165CWI8"/>
<feature type="region of interest" description="Disordered" evidence="1">
    <location>
        <begin position="178"/>
        <end position="256"/>
    </location>
</feature>
<feature type="compositionally biased region" description="Basic and acidic residues" evidence="1">
    <location>
        <begin position="230"/>
        <end position="247"/>
    </location>
</feature>
<dbReference type="AlphaFoldDB" id="A0A165CWI8"/>
<evidence type="ECO:0000256" key="1">
    <source>
        <dbReference type="SAM" id="MobiDB-lite"/>
    </source>
</evidence>
<protein>
    <submittedName>
        <fullName evidence="2">Uncharacterized protein</fullName>
    </submittedName>
</protein>
<accession>A0A165CWI8</accession>
<name>A0A165CWI8_EXIGL</name>
<dbReference type="EMBL" id="KV426279">
    <property type="protein sequence ID" value="KZV83301.1"/>
    <property type="molecule type" value="Genomic_DNA"/>
</dbReference>
<proteinExistence type="predicted"/>
<evidence type="ECO:0000313" key="2">
    <source>
        <dbReference type="EMBL" id="KZV83301.1"/>
    </source>
</evidence>
<keyword evidence="3" id="KW-1185">Reference proteome</keyword>
<dbReference type="Proteomes" id="UP000077266">
    <property type="component" value="Unassembled WGS sequence"/>
</dbReference>
<sequence length="293" mass="32113">MARVAHSVSTGADPAASEKRVELDNMRSRARLWRRLKGLFPVEPPDDVDEHVSTVEVMLERWILLDQFDVPRSDCAKVSKRFDELCAVLAEYEESFADTRRVSRTDQHAFATRVADCALFWASSISAVAGDQFSDEEYAWIAVRDPAAAAKSILVSRPNLDAAYAALEERKRALLDALGEDNGRKSTTPEFPAIEERMHPQIVSSKRSTLPSPSSQSPRKRQRVILHVGLRGEEGHSNSGSEGRDESSAGPNGVKDLDVAEVPLTCETFCSASNASVPVWSAWLDSASVSLSG</sequence>
<organism evidence="2 3">
    <name type="scientific">Exidia glandulosa HHB12029</name>
    <dbReference type="NCBI Taxonomy" id="1314781"/>
    <lineage>
        <taxon>Eukaryota</taxon>
        <taxon>Fungi</taxon>
        <taxon>Dikarya</taxon>
        <taxon>Basidiomycota</taxon>
        <taxon>Agaricomycotina</taxon>
        <taxon>Agaricomycetes</taxon>
        <taxon>Auriculariales</taxon>
        <taxon>Exidiaceae</taxon>
        <taxon>Exidia</taxon>
    </lineage>
</organism>
<evidence type="ECO:0000313" key="3">
    <source>
        <dbReference type="Proteomes" id="UP000077266"/>
    </source>
</evidence>
<feature type="compositionally biased region" description="Low complexity" evidence="1">
    <location>
        <begin position="204"/>
        <end position="217"/>
    </location>
</feature>
<gene>
    <name evidence="2" type="ORF">EXIGLDRAFT_701543</name>
</gene>